<evidence type="ECO:0000313" key="1">
    <source>
        <dbReference type="EMBL" id="QHT80328.1"/>
    </source>
</evidence>
<organism evidence="1">
    <name type="scientific">viral metagenome</name>
    <dbReference type="NCBI Taxonomy" id="1070528"/>
    <lineage>
        <taxon>unclassified sequences</taxon>
        <taxon>metagenomes</taxon>
        <taxon>organismal metagenomes</taxon>
    </lineage>
</organism>
<name>A0A6C0HI65_9ZZZZ</name>
<reference evidence="1" key="1">
    <citation type="journal article" date="2020" name="Nature">
        <title>Giant virus diversity and host interactions through global metagenomics.</title>
        <authorList>
            <person name="Schulz F."/>
            <person name="Roux S."/>
            <person name="Paez-Espino D."/>
            <person name="Jungbluth S."/>
            <person name="Walsh D.A."/>
            <person name="Denef V.J."/>
            <person name="McMahon K.D."/>
            <person name="Konstantinidis K.T."/>
            <person name="Eloe-Fadrosh E.A."/>
            <person name="Kyrpides N.C."/>
            <person name="Woyke T."/>
        </authorList>
    </citation>
    <scope>NUCLEOTIDE SEQUENCE</scope>
    <source>
        <strain evidence="1">GVMAG-M-3300023184-120</strain>
    </source>
</reference>
<protein>
    <recommendedName>
        <fullName evidence="2">Glycosyltransferase</fullName>
    </recommendedName>
</protein>
<dbReference type="EMBL" id="MN739967">
    <property type="protein sequence ID" value="QHT80328.1"/>
    <property type="molecule type" value="Genomic_DNA"/>
</dbReference>
<accession>A0A6C0HI65</accession>
<sequence>MQQLPQTVQIKNGTERICVHKYLKVCKTNPQPPGLGDFVRGTIALFNFAKIYNYKLLIDKDHPIFDFLENNDYLTTTDAHVIEALPPSSYETIYNQLALLFITGENFSIMTNSFYTIENQRLVNFGPISLDCRLFLQKIFTPKIEVRNKVKSVITNNYGLSLNEPFTLIHLRFGDKFLHDESYSEEFGELELLVRYLIKFGSDQKFVLMSDSSKMAANLKCRNPELCYWDNSKIHLGDLKNNDRDAVFETMVDFFIMSNAIEIISNGCSGFSKIVSEIFNIKYTCL</sequence>
<evidence type="ECO:0008006" key="2">
    <source>
        <dbReference type="Google" id="ProtNLM"/>
    </source>
</evidence>
<proteinExistence type="predicted"/>
<dbReference type="AlphaFoldDB" id="A0A6C0HI65"/>